<proteinExistence type="predicted"/>
<comment type="caution">
    <text evidence="2">The sequence shown here is derived from an EMBL/GenBank/DDBJ whole genome shotgun (WGS) entry which is preliminary data.</text>
</comment>
<keyword evidence="3" id="KW-1185">Reference proteome</keyword>
<feature type="region of interest" description="Disordered" evidence="1">
    <location>
        <begin position="42"/>
        <end position="89"/>
    </location>
</feature>
<reference evidence="2 3" key="1">
    <citation type="submission" date="2018-08" db="EMBL/GenBank/DDBJ databases">
        <title>Isolation, diversity and antifungal activity of Actinobacteria from wheat.</title>
        <authorList>
            <person name="Han C."/>
        </authorList>
    </citation>
    <scope>NUCLEOTIDE SEQUENCE [LARGE SCALE GENOMIC DNA]</scope>
    <source>
        <strain evidence="2 3">NEAU-YY421</strain>
    </source>
</reference>
<sequence>MPLVKGHVRGGVEVRPHFRWAPGARRDVAVLAVLALAVVGHSGASGTGEGTGSEPLPEPTTTYPVHFEGWKAPKPEPRSTVSYPIRFER</sequence>
<feature type="compositionally biased region" description="Basic and acidic residues" evidence="1">
    <location>
        <begin position="68"/>
        <end position="77"/>
    </location>
</feature>
<dbReference type="EMBL" id="QUAK01000228">
    <property type="protein sequence ID" value="RFU82915.1"/>
    <property type="molecule type" value="Genomic_DNA"/>
</dbReference>
<dbReference type="AlphaFoldDB" id="A0A372LX91"/>
<name>A0A372LX91_9ACTN</name>
<feature type="compositionally biased region" description="Low complexity" evidence="1">
    <location>
        <begin position="52"/>
        <end position="62"/>
    </location>
</feature>
<evidence type="ECO:0000313" key="2">
    <source>
        <dbReference type="EMBL" id="RFU82915.1"/>
    </source>
</evidence>
<protein>
    <submittedName>
        <fullName evidence="2">Uncharacterized protein</fullName>
    </submittedName>
</protein>
<evidence type="ECO:0000313" key="3">
    <source>
        <dbReference type="Proteomes" id="UP000263094"/>
    </source>
</evidence>
<organism evidence="2 3">
    <name type="scientific">Streptomyces triticagri</name>
    <dbReference type="NCBI Taxonomy" id="2293568"/>
    <lineage>
        <taxon>Bacteria</taxon>
        <taxon>Bacillati</taxon>
        <taxon>Actinomycetota</taxon>
        <taxon>Actinomycetes</taxon>
        <taxon>Kitasatosporales</taxon>
        <taxon>Streptomycetaceae</taxon>
        <taxon>Streptomyces</taxon>
    </lineage>
</organism>
<accession>A0A372LX91</accession>
<gene>
    <name evidence="2" type="ORF">DY218_30505</name>
</gene>
<evidence type="ECO:0000256" key="1">
    <source>
        <dbReference type="SAM" id="MobiDB-lite"/>
    </source>
</evidence>
<dbReference type="Proteomes" id="UP000263094">
    <property type="component" value="Unassembled WGS sequence"/>
</dbReference>